<reference evidence="2" key="2">
    <citation type="journal article" date="2001" name="Science">
        <title>The composite genome of the legume symbiont Sinorhizobium meliloti.</title>
        <authorList>
            <person name="Galibert F."/>
            <person name="Finan T.M."/>
            <person name="Long S.R."/>
            <person name="Puehler A."/>
            <person name="Abola P."/>
            <person name="Ampe F."/>
            <person name="Barloy-Hubler F."/>
            <person name="Barnett M.J."/>
            <person name="Becker A."/>
            <person name="Boistard P."/>
            <person name="Bothe G."/>
            <person name="Boutry M."/>
            <person name="Bowser L."/>
            <person name="Buhrmester J."/>
            <person name="Cadieu E."/>
            <person name="Capela D."/>
            <person name="Chain P."/>
            <person name="Cowie A."/>
            <person name="Davis R.W."/>
            <person name="Dreano S."/>
            <person name="Federspiel N.A."/>
            <person name="Fisher R.F."/>
            <person name="Gloux S."/>
            <person name="Godrie T."/>
            <person name="Goffeau A."/>
            <person name="Golding B."/>
            <person name="Gouzy J."/>
            <person name="Gurjal M."/>
            <person name="Hernandez-Lucas I."/>
            <person name="Hong A."/>
            <person name="Huizar L."/>
            <person name="Hyman R.W."/>
            <person name="Jones T."/>
            <person name="Kahn D."/>
            <person name="Kahn M.L."/>
            <person name="Kalman S."/>
            <person name="Keating D.H."/>
            <person name="Kiss E."/>
            <person name="Komp C."/>
            <person name="Lelaure V."/>
            <person name="Masuy D."/>
            <person name="Palm C."/>
            <person name="Peck M.C."/>
            <person name="Pohl T.M."/>
            <person name="Portetelle D."/>
            <person name="Purnelle B."/>
            <person name="Ramsperger U."/>
            <person name="Surzycki R."/>
            <person name="Thebault P."/>
            <person name="Vandenbol M."/>
            <person name="Vorhoelter F.J."/>
            <person name="Weidner S."/>
            <person name="Wells D.H."/>
            <person name="Wong K."/>
            <person name="Yeh K.-C."/>
            <person name="Batut J."/>
        </authorList>
    </citation>
    <scope>NUCLEOTIDE SEQUENCE [LARGE SCALE GENOMIC DNA]</scope>
    <source>
        <strain evidence="2">1021</strain>
        <plasmid evidence="2">Plasmid pSymB</plasmid>
    </source>
</reference>
<dbReference type="PIR" id="E95950">
    <property type="entry name" value="E95950"/>
</dbReference>
<dbReference type="EnsemblBacteria" id="CAC49269">
    <property type="protein sequence ID" value="CAC49269"/>
    <property type="gene ID" value="SM_b21666"/>
</dbReference>
<keyword evidence="1" id="KW-0614">Plasmid</keyword>
<organism evidence="1 2">
    <name type="scientific">Rhizobium meliloti (strain 1021)</name>
    <name type="common">Ensifer meliloti</name>
    <name type="synonym">Sinorhizobium meliloti</name>
    <dbReference type="NCBI Taxonomy" id="266834"/>
    <lineage>
        <taxon>Bacteria</taxon>
        <taxon>Pseudomonadati</taxon>
        <taxon>Pseudomonadota</taxon>
        <taxon>Alphaproteobacteria</taxon>
        <taxon>Hyphomicrobiales</taxon>
        <taxon>Rhizobiaceae</taxon>
        <taxon>Sinorhizobium/Ensifer group</taxon>
        <taxon>Sinorhizobium</taxon>
    </lineage>
</organism>
<evidence type="ECO:0000313" key="1">
    <source>
        <dbReference type="EMBL" id="CAC49269.1"/>
    </source>
</evidence>
<dbReference type="Proteomes" id="UP000001976">
    <property type="component" value="Plasmid pSymB"/>
</dbReference>
<evidence type="ECO:0000313" key="2">
    <source>
        <dbReference type="Proteomes" id="UP000001976"/>
    </source>
</evidence>
<reference evidence="1 2" key="1">
    <citation type="journal article" date="2001" name="Proc. Natl. Acad. Sci. U.S.A.">
        <title>The complete sequence of the 1,683-kb pSymB megaplasmid from the N2-fixing endosymbiont Sinorhizobium meliloti.</title>
        <authorList>
            <person name="Finan T.M."/>
            <person name="Weidner S."/>
            <person name="Wong K."/>
            <person name="Buhrmester J."/>
            <person name="Chain P."/>
            <person name="Vorholter F.J."/>
            <person name="Hernandez-Lucas I."/>
            <person name="Becker A."/>
            <person name="Cowie A."/>
            <person name="Gouzy J."/>
            <person name="Golding B."/>
            <person name="Puhler A."/>
        </authorList>
    </citation>
    <scope>NUCLEOTIDE SEQUENCE [LARGE SCALE GENOMIC DNA]</scope>
    <source>
        <strain evidence="1 2">1021</strain>
        <plasmid evidence="2">Plasmid pSymB</plasmid>
    </source>
</reference>
<dbReference type="AlphaFoldDB" id="Q92V48"/>
<name>Q92V48_RHIME</name>
<dbReference type="KEGG" id="sme:SM_b21666"/>
<dbReference type="EMBL" id="AL591985">
    <property type="protein sequence ID" value="CAC49269.1"/>
    <property type="molecule type" value="Genomic_DNA"/>
</dbReference>
<gene>
    <name evidence="1" type="ORF">SM_b21666</name>
</gene>
<protein>
    <submittedName>
        <fullName evidence="1">Uncharacterized protein</fullName>
    </submittedName>
</protein>
<keyword evidence="2" id="KW-1185">Reference proteome</keyword>
<proteinExistence type="predicted"/>
<dbReference type="HOGENOM" id="CLU_2719566_0_0_5"/>
<geneLocation type="plasmid" evidence="1 2">
    <name>pSymB</name>
</geneLocation>
<sequence>MTRQEADPSFLVRGRRIEWAHFRHRFSCLGYDEGLSLRSLLNQPRQMLLRFMDVDRFHHCLAPVESAPQNPR</sequence>
<accession>Q92V48</accession>